<dbReference type="Proteomes" id="UP000295645">
    <property type="component" value="Unassembled WGS sequence"/>
</dbReference>
<dbReference type="RefSeq" id="WP_132144363.1">
    <property type="nucleotide sequence ID" value="NZ_SMCS01000004.1"/>
</dbReference>
<dbReference type="GO" id="GO:0015562">
    <property type="term" value="F:efflux transmembrane transporter activity"/>
    <property type="evidence" value="ECO:0007669"/>
    <property type="project" value="TreeGrafter"/>
</dbReference>
<dbReference type="Gene3D" id="1.10.287.470">
    <property type="entry name" value="Helix hairpin bin"/>
    <property type="match status" value="1"/>
</dbReference>
<dbReference type="AlphaFoldDB" id="A0A4R3YP62"/>
<sequence>MNAIATHRKACLILLSLALAACSGHGNAPATASAPESNYAAAARGRVDVEGGLLSLSMPRDGVLVRMDVHEGDTVKAGQVLAALDDTPAKLAVAAAEAERAQANAQIASLGKRIAAAKQRAQRLAQAEASGAGDGQSADDAADALVQLGAEQDAATAQVAVLAQKVSSANYELAQRTLRAPSNGLVTRVLARPGASVGTENPLIVLLPDTPRLVRAELSETFANNVQPGMHAEVTADGDAKATPRQATVVRVGSVIGPGVLDDDAQARANSRTVECVLSFDTPQDLRIGQRVLVRFTKQGAKP</sequence>
<dbReference type="GO" id="GO:1990281">
    <property type="term" value="C:efflux pump complex"/>
    <property type="evidence" value="ECO:0007669"/>
    <property type="project" value="TreeGrafter"/>
</dbReference>
<gene>
    <name evidence="3" type="ORF">EC912_104259</name>
</gene>
<keyword evidence="4" id="KW-1185">Reference proteome</keyword>
<name>A0A4R3YP62_9GAMM</name>
<evidence type="ECO:0000256" key="2">
    <source>
        <dbReference type="SAM" id="SignalP"/>
    </source>
</evidence>
<protein>
    <submittedName>
        <fullName evidence="3">Multidrug resistance efflux pump</fullName>
    </submittedName>
</protein>
<proteinExistence type="predicted"/>
<feature type="signal peptide" evidence="2">
    <location>
        <begin position="1"/>
        <end position="20"/>
    </location>
</feature>
<dbReference type="Gene3D" id="2.40.50.100">
    <property type="match status" value="1"/>
</dbReference>
<keyword evidence="1" id="KW-0175">Coiled coil</keyword>
<keyword evidence="2" id="KW-0732">Signal</keyword>
<feature type="coiled-coil region" evidence="1">
    <location>
        <begin position="93"/>
        <end position="127"/>
    </location>
</feature>
<dbReference type="OrthoDB" id="8794034at2"/>
<comment type="caution">
    <text evidence="3">The sequence shown here is derived from an EMBL/GenBank/DDBJ whole genome shotgun (WGS) entry which is preliminary data.</text>
</comment>
<evidence type="ECO:0000313" key="4">
    <source>
        <dbReference type="Proteomes" id="UP000295645"/>
    </source>
</evidence>
<dbReference type="PANTHER" id="PTHR30469">
    <property type="entry name" value="MULTIDRUG RESISTANCE PROTEIN MDTA"/>
    <property type="match status" value="1"/>
</dbReference>
<reference evidence="3 4" key="1">
    <citation type="submission" date="2019-03" db="EMBL/GenBank/DDBJ databases">
        <title>Above-ground endophytic microbial communities from plants in different locations in the United States.</title>
        <authorList>
            <person name="Frank C."/>
        </authorList>
    </citation>
    <scope>NUCLEOTIDE SEQUENCE [LARGE SCALE GENOMIC DNA]</scope>
    <source>
        <strain evidence="3 4">LP_13_YM</strain>
    </source>
</reference>
<dbReference type="PANTHER" id="PTHR30469:SF15">
    <property type="entry name" value="HLYD FAMILY OF SECRETION PROTEINS"/>
    <property type="match status" value="1"/>
</dbReference>
<feature type="chain" id="PRO_5020853129" evidence="2">
    <location>
        <begin position="21"/>
        <end position="303"/>
    </location>
</feature>
<evidence type="ECO:0000313" key="3">
    <source>
        <dbReference type="EMBL" id="TCV94062.1"/>
    </source>
</evidence>
<evidence type="ECO:0000256" key="1">
    <source>
        <dbReference type="SAM" id="Coils"/>
    </source>
</evidence>
<organism evidence="3 4">
    <name type="scientific">Luteibacter rhizovicinus</name>
    <dbReference type="NCBI Taxonomy" id="242606"/>
    <lineage>
        <taxon>Bacteria</taxon>
        <taxon>Pseudomonadati</taxon>
        <taxon>Pseudomonadota</taxon>
        <taxon>Gammaproteobacteria</taxon>
        <taxon>Lysobacterales</taxon>
        <taxon>Rhodanobacteraceae</taxon>
        <taxon>Luteibacter</taxon>
    </lineage>
</organism>
<accession>A0A4R3YP62</accession>
<dbReference type="Gene3D" id="2.40.30.170">
    <property type="match status" value="1"/>
</dbReference>
<dbReference type="SUPFAM" id="SSF111369">
    <property type="entry name" value="HlyD-like secretion proteins"/>
    <property type="match status" value="1"/>
</dbReference>
<dbReference type="EMBL" id="SMCS01000004">
    <property type="protein sequence ID" value="TCV94062.1"/>
    <property type="molecule type" value="Genomic_DNA"/>
</dbReference>